<comment type="caution">
    <text evidence="3">The sequence shown here is derived from an EMBL/GenBank/DDBJ whole genome shotgun (WGS) entry which is preliminary data.</text>
</comment>
<dbReference type="Gene3D" id="3.90.180.10">
    <property type="entry name" value="Medium-chain alcohol dehydrogenases, catalytic domain"/>
    <property type="match status" value="1"/>
</dbReference>
<organism evidence="3 4">
    <name type="scientific">Corynebacterium auriscanis</name>
    <dbReference type="NCBI Taxonomy" id="99807"/>
    <lineage>
        <taxon>Bacteria</taxon>
        <taxon>Bacillati</taxon>
        <taxon>Actinomycetota</taxon>
        <taxon>Actinomycetes</taxon>
        <taxon>Mycobacteriales</taxon>
        <taxon>Corynebacteriaceae</taxon>
        <taxon>Corynebacterium</taxon>
    </lineage>
</organism>
<dbReference type="PANTHER" id="PTHR43482:SF1">
    <property type="entry name" value="PROTEIN AST1-RELATED"/>
    <property type="match status" value="1"/>
</dbReference>
<sequence>MKAIVSIPNTPEPQLVDRDTPRANDGEILVRVAASTVNPVDAMSPSADGRVAFGLDGEFGLGWEFSGEVVESTRQAFSIGSKVIGLTPNIGIPLTAHAQYVSVNADQLALLPDSLSFEDAATIPLNGLTAFQSLELLGEPAGRDLLITGAAGAVGGYAMELAKDSGRWGQVYGLAREDDRTFVEERGARLVTSVENLVGGGFRVGAVLDAATIPDTVLPAIADGGNYVGVLPAFPVEAPRGITSRSVLVHPDPATLERLANHAHTGTLVPRVERVYDAETQYAEAWKRVTTPGVRGRQVLVWN</sequence>
<dbReference type="InterPro" id="IPR036291">
    <property type="entry name" value="NAD(P)-bd_dom_sf"/>
</dbReference>
<evidence type="ECO:0000313" key="4">
    <source>
        <dbReference type="Proteomes" id="UP000030145"/>
    </source>
</evidence>
<dbReference type="EMBL" id="JRVJ01000028">
    <property type="protein sequence ID" value="KGM17995.1"/>
    <property type="molecule type" value="Genomic_DNA"/>
</dbReference>
<dbReference type="InterPro" id="IPR020843">
    <property type="entry name" value="ER"/>
</dbReference>
<dbReference type="RefSeq" id="WP_035116287.1">
    <property type="nucleotide sequence ID" value="NZ_CP047046.1"/>
</dbReference>
<dbReference type="InterPro" id="IPR052585">
    <property type="entry name" value="Lipid_raft_assoc_Zn_ADH"/>
</dbReference>
<dbReference type="SUPFAM" id="SSF50129">
    <property type="entry name" value="GroES-like"/>
    <property type="match status" value="1"/>
</dbReference>
<dbReference type="GO" id="GO:0016491">
    <property type="term" value="F:oxidoreductase activity"/>
    <property type="evidence" value="ECO:0007669"/>
    <property type="project" value="InterPro"/>
</dbReference>
<proteinExistence type="predicted"/>
<keyword evidence="4" id="KW-1185">Reference proteome</keyword>
<dbReference type="InterPro" id="IPR011032">
    <property type="entry name" value="GroES-like_sf"/>
</dbReference>
<dbReference type="InterPro" id="IPR013154">
    <property type="entry name" value="ADH-like_N"/>
</dbReference>
<protein>
    <recommendedName>
        <fullName evidence="2">Enoyl reductase (ER) domain-containing protein</fullName>
    </recommendedName>
</protein>
<dbReference type="SMART" id="SM00829">
    <property type="entry name" value="PKS_ER"/>
    <property type="match status" value="1"/>
</dbReference>
<gene>
    <name evidence="3" type="ORF">MA47_10860</name>
</gene>
<dbReference type="AlphaFoldDB" id="A0A0A2DFR9"/>
<dbReference type="GeneID" id="300552037"/>
<reference evidence="3 4" key="1">
    <citation type="submission" date="2014-10" db="EMBL/GenBank/DDBJ databases">
        <title>Whole Genome sequence of Corynebacterium auriscanis strain CIP 106629.</title>
        <authorList>
            <person name="Hassan S.S."/>
            <person name="Jamal S.B."/>
            <person name="Tiwari S."/>
            <person name="Oliveira L.D.C."/>
            <person name="Souza F."/>
            <person name="Mariano D.C."/>
            <person name="Almeida S."/>
            <person name="Dorella F."/>
            <person name="Pereira F."/>
            <person name="Carvalho A."/>
            <person name="Leal C.A."/>
            <person name="Soares S.D.C."/>
            <person name="Figueiredo H.C."/>
            <person name="Silva A."/>
            <person name="Azevedo V.A."/>
        </authorList>
    </citation>
    <scope>NUCLEOTIDE SEQUENCE [LARGE SCALE GENOMIC DNA]</scope>
    <source>
        <strain evidence="3 4">CIP 106629</strain>
    </source>
</reference>
<dbReference type="Pfam" id="PF08240">
    <property type="entry name" value="ADH_N"/>
    <property type="match status" value="1"/>
</dbReference>
<evidence type="ECO:0000259" key="2">
    <source>
        <dbReference type="SMART" id="SM00829"/>
    </source>
</evidence>
<feature type="region of interest" description="Disordered" evidence="1">
    <location>
        <begin position="1"/>
        <end position="21"/>
    </location>
</feature>
<name>A0A0A2DFR9_9CORY</name>
<dbReference type="Proteomes" id="UP000030145">
    <property type="component" value="Unassembled WGS sequence"/>
</dbReference>
<accession>A0A0A2DFR9</accession>
<evidence type="ECO:0000256" key="1">
    <source>
        <dbReference type="SAM" id="MobiDB-lite"/>
    </source>
</evidence>
<dbReference type="Gene3D" id="3.40.50.720">
    <property type="entry name" value="NAD(P)-binding Rossmann-like Domain"/>
    <property type="match status" value="1"/>
</dbReference>
<dbReference type="SUPFAM" id="SSF51735">
    <property type="entry name" value="NAD(P)-binding Rossmann-fold domains"/>
    <property type="match status" value="1"/>
</dbReference>
<dbReference type="PANTHER" id="PTHR43482">
    <property type="entry name" value="PROTEIN AST1-RELATED"/>
    <property type="match status" value="1"/>
</dbReference>
<feature type="domain" description="Enoyl reductase (ER)" evidence="2">
    <location>
        <begin position="6"/>
        <end position="300"/>
    </location>
</feature>
<evidence type="ECO:0000313" key="3">
    <source>
        <dbReference type="EMBL" id="KGM17995.1"/>
    </source>
</evidence>